<dbReference type="Proteomes" id="UP000490939">
    <property type="component" value="Unassembled WGS sequence"/>
</dbReference>
<evidence type="ECO:0000313" key="8">
    <source>
        <dbReference type="Proteomes" id="UP000447873"/>
    </source>
</evidence>
<feature type="region of interest" description="Disordered" evidence="2">
    <location>
        <begin position="442"/>
        <end position="476"/>
    </location>
</feature>
<feature type="compositionally biased region" description="Acidic residues" evidence="2">
    <location>
        <begin position="1"/>
        <end position="21"/>
    </location>
</feature>
<dbReference type="EMBL" id="WNWR01000413">
    <property type="protein sequence ID" value="KAE9979460.1"/>
    <property type="molecule type" value="Genomic_DNA"/>
</dbReference>
<dbReference type="InterPro" id="IPR003034">
    <property type="entry name" value="SAP_dom"/>
</dbReference>
<dbReference type="OrthoDB" id="5321209at2759"/>
<evidence type="ECO:0000313" key="4">
    <source>
        <dbReference type="EMBL" id="KAE9963805.1"/>
    </source>
</evidence>
<evidence type="ECO:0000313" key="9">
    <source>
        <dbReference type="Proteomes" id="UP000490939"/>
    </source>
</evidence>
<feature type="compositionally biased region" description="Acidic residues" evidence="2">
    <location>
        <begin position="30"/>
        <end position="50"/>
    </location>
</feature>
<dbReference type="EMBL" id="WNWQ01000781">
    <property type="protein sequence ID" value="KAE9963805.1"/>
    <property type="molecule type" value="Genomic_DNA"/>
</dbReference>
<dbReference type="AlphaFoldDB" id="A0A8H3YKD3"/>
<comment type="caution">
    <text evidence="4">The sequence shown here is derived from an EMBL/GenBank/DDBJ whole genome shotgun (WGS) entry which is preliminary data.</text>
</comment>
<dbReference type="Gene3D" id="1.10.720.30">
    <property type="entry name" value="SAP domain"/>
    <property type="match status" value="2"/>
</dbReference>
<dbReference type="Proteomes" id="UP000433883">
    <property type="component" value="Unassembled WGS sequence"/>
</dbReference>
<dbReference type="SMART" id="SM00513">
    <property type="entry name" value="SAP"/>
    <property type="match status" value="2"/>
</dbReference>
<feature type="domain" description="SAP" evidence="3">
    <location>
        <begin position="367"/>
        <end position="401"/>
    </location>
</feature>
<gene>
    <name evidence="4" type="ORF">BLS_008900</name>
    <name evidence="6" type="ORF">EG327_007025</name>
    <name evidence="5" type="ORF">EG328_003010</name>
</gene>
<dbReference type="InterPro" id="IPR036361">
    <property type="entry name" value="SAP_dom_sf"/>
</dbReference>
<feature type="region of interest" description="Disordered" evidence="2">
    <location>
        <begin position="344"/>
        <end position="364"/>
    </location>
</feature>
<evidence type="ECO:0000313" key="6">
    <source>
        <dbReference type="EMBL" id="KAE9979460.1"/>
    </source>
</evidence>
<dbReference type="InterPro" id="IPR056043">
    <property type="entry name" value="DUF7626"/>
</dbReference>
<dbReference type="Proteomes" id="UP000447873">
    <property type="component" value="Unassembled WGS sequence"/>
</dbReference>
<evidence type="ECO:0000313" key="5">
    <source>
        <dbReference type="EMBL" id="KAE9975693.1"/>
    </source>
</evidence>
<dbReference type="EMBL" id="WNWS01000189">
    <property type="protein sequence ID" value="KAE9975693.1"/>
    <property type="molecule type" value="Genomic_DNA"/>
</dbReference>
<keyword evidence="1" id="KW-0175">Coiled coil</keyword>
<reference evidence="4 7" key="1">
    <citation type="submission" date="2019-11" db="EMBL/GenBank/DDBJ databases">
        <title>Venturia inaequalis Genome Resource.</title>
        <authorList>
            <person name="Lichtner F.J."/>
        </authorList>
    </citation>
    <scope>NUCLEOTIDE SEQUENCE [LARGE SCALE GENOMIC DNA]</scope>
    <source>
        <strain evidence="5 8">120213</strain>
        <strain evidence="4">Bline_iso_100314</strain>
        <strain evidence="6 9">DMI_063113</strain>
    </source>
</reference>
<feature type="compositionally biased region" description="Basic and acidic residues" evidence="2">
    <location>
        <begin position="453"/>
        <end position="465"/>
    </location>
</feature>
<protein>
    <recommendedName>
        <fullName evidence="3">SAP domain-containing protein</fullName>
    </recommendedName>
</protein>
<sequence length="509" mass="55993">MSYDDDLSLGFNFDDDDDERAESDSAGEGAQEDDLADAESNADEDEEDDQNVYNPSKGDLERSVSLAASETSNRIRANGQSFALQRPITADLDSTDELIVSLKEKGYSNDAVCAQLVREGRINYDKKTVGSRYLRLKNAILDREEERLDGELTDWHDGEDEALLKADQLALAEIHDTIARTRAKRWHIVAKNVQKILKKEAKYSPSACLKRFVALQHGTASIPPELDDDPTRRFEEKAARVLAALHDQKLKDASERQAKESKRLVSDNLKLQKALEKKDRADKRAKDAEEKARIAIEQAAKRAQSAKELEDARKTQADQIHALRAGKPKPAPIARPTAVVKLNTSSDVSSPAPATGKGKAKLSDGPRAHLQLKELKELCGQRGLIQSGTKTSLIERLRFDDSTIPVSQLKTLLQKRGASTEGTPDELQERIAQADANASAWGQRFAGKATSGSKRDASSEGEVRATKRTRPSSALTDMAATAMAAFSEEDFVDFGGGNEVIDDDEDFKY</sequence>
<name>A0A8H3YKD3_VENIN</name>
<evidence type="ECO:0000259" key="3">
    <source>
        <dbReference type="PROSITE" id="PS50800"/>
    </source>
</evidence>
<keyword evidence="9" id="KW-1185">Reference proteome</keyword>
<dbReference type="Pfam" id="PF24625">
    <property type="entry name" value="DUF7626"/>
    <property type="match status" value="1"/>
</dbReference>
<proteinExistence type="predicted"/>
<feature type="region of interest" description="Disordered" evidence="2">
    <location>
        <begin position="1"/>
        <end position="65"/>
    </location>
</feature>
<organism evidence="4 7">
    <name type="scientific">Venturia inaequalis</name>
    <name type="common">Apple scab fungus</name>
    <dbReference type="NCBI Taxonomy" id="5025"/>
    <lineage>
        <taxon>Eukaryota</taxon>
        <taxon>Fungi</taxon>
        <taxon>Dikarya</taxon>
        <taxon>Ascomycota</taxon>
        <taxon>Pezizomycotina</taxon>
        <taxon>Dothideomycetes</taxon>
        <taxon>Pleosporomycetidae</taxon>
        <taxon>Venturiales</taxon>
        <taxon>Venturiaceae</taxon>
        <taxon>Venturia</taxon>
    </lineage>
</organism>
<evidence type="ECO:0000256" key="1">
    <source>
        <dbReference type="SAM" id="Coils"/>
    </source>
</evidence>
<evidence type="ECO:0000313" key="7">
    <source>
        <dbReference type="Proteomes" id="UP000433883"/>
    </source>
</evidence>
<feature type="domain" description="SAP" evidence="3">
    <location>
        <begin position="401"/>
        <end position="435"/>
    </location>
</feature>
<feature type="coiled-coil region" evidence="1">
    <location>
        <begin position="271"/>
        <end position="309"/>
    </location>
</feature>
<evidence type="ECO:0000256" key="2">
    <source>
        <dbReference type="SAM" id="MobiDB-lite"/>
    </source>
</evidence>
<accession>A0A8H3YKD3</accession>
<dbReference type="PROSITE" id="PS50800">
    <property type="entry name" value="SAP"/>
    <property type="match status" value="2"/>
</dbReference>